<keyword evidence="2" id="KW-1185">Reference proteome</keyword>
<accession>A0AAW0ZK84</accession>
<name>A0AAW0ZK84_9HYME</name>
<sequence length="68" mass="7510">MPCLRSFFVEEYSVGGTAAAQQGAQGRRWSIADNFYSESNESIASNSPLLDARRYTPPKVEGSSARMY</sequence>
<organism evidence="1 2">
    <name type="scientific">Tetragonisca angustula</name>
    <dbReference type="NCBI Taxonomy" id="166442"/>
    <lineage>
        <taxon>Eukaryota</taxon>
        <taxon>Metazoa</taxon>
        <taxon>Ecdysozoa</taxon>
        <taxon>Arthropoda</taxon>
        <taxon>Hexapoda</taxon>
        <taxon>Insecta</taxon>
        <taxon>Pterygota</taxon>
        <taxon>Neoptera</taxon>
        <taxon>Endopterygota</taxon>
        <taxon>Hymenoptera</taxon>
        <taxon>Apocrita</taxon>
        <taxon>Aculeata</taxon>
        <taxon>Apoidea</taxon>
        <taxon>Anthophila</taxon>
        <taxon>Apidae</taxon>
        <taxon>Tetragonisca</taxon>
    </lineage>
</organism>
<evidence type="ECO:0000313" key="1">
    <source>
        <dbReference type="EMBL" id="KAK9297844.1"/>
    </source>
</evidence>
<proteinExistence type="predicted"/>
<evidence type="ECO:0000313" key="2">
    <source>
        <dbReference type="Proteomes" id="UP001432146"/>
    </source>
</evidence>
<gene>
    <name evidence="1" type="ORF">QLX08_008602</name>
</gene>
<protein>
    <submittedName>
        <fullName evidence="1">Uncharacterized protein</fullName>
    </submittedName>
</protein>
<reference evidence="1 2" key="1">
    <citation type="submission" date="2024-05" db="EMBL/GenBank/DDBJ databases">
        <title>The nuclear and mitochondrial genome assemblies of Tetragonisca angustula (Apidae: Meliponini), a tiny yet remarkable pollinator in the Neotropics.</title>
        <authorList>
            <person name="Ferrari R."/>
            <person name="Ricardo P.C."/>
            <person name="Dias F.C."/>
            <person name="Araujo N.S."/>
            <person name="Soares D.O."/>
            <person name="Zhou Q.-S."/>
            <person name="Zhu C.-D."/>
            <person name="Coutinho L."/>
            <person name="Airas M.C."/>
            <person name="Batista T.M."/>
        </authorList>
    </citation>
    <scope>NUCLEOTIDE SEQUENCE [LARGE SCALE GENOMIC DNA]</scope>
    <source>
        <strain evidence="1">ASF017062</strain>
        <tissue evidence="1">Abdomen</tissue>
    </source>
</reference>
<dbReference type="EMBL" id="JAWNGG020000184">
    <property type="protein sequence ID" value="KAK9297844.1"/>
    <property type="molecule type" value="Genomic_DNA"/>
</dbReference>
<dbReference type="AlphaFoldDB" id="A0AAW0ZK84"/>
<comment type="caution">
    <text evidence="1">The sequence shown here is derived from an EMBL/GenBank/DDBJ whole genome shotgun (WGS) entry which is preliminary data.</text>
</comment>
<dbReference type="Proteomes" id="UP001432146">
    <property type="component" value="Unassembled WGS sequence"/>
</dbReference>